<evidence type="ECO:0000256" key="1">
    <source>
        <dbReference type="SAM" id="SignalP"/>
    </source>
</evidence>
<keyword evidence="3" id="KW-1185">Reference proteome</keyword>
<keyword evidence="1" id="KW-0732">Signal</keyword>
<proteinExistence type="predicted"/>
<dbReference type="EMBL" id="JAYMRW010000003">
    <property type="protein sequence ID" value="MEM5447520.1"/>
    <property type="molecule type" value="Genomic_DNA"/>
</dbReference>
<dbReference type="RefSeq" id="WP_368605253.1">
    <property type="nucleotide sequence ID" value="NZ_JAYMRW010000003.1"/>
</dbReference>
<reference evidence="2 3" key="1">
    <citation type="submission" date="2024-01" db="EMBL/GenBank/DDBJ databases">
        <title>The diversity of rhizobia nodulating Mimosa spp. in eleven states of Brazil covering several biomes is determined by host plant, location, and edaphic factors.</title>
        <authorList>
            <person name="Rouws L."/>
            <person name="Barauna A."/>
            <person name="Beukes C."/>
            <person name="De Faria S.M."/>
            <person name="Gross E."/>
            <person name="Dos Reis Junior F.B."/>
            <person name="Simon M."/>
            <person name="Maluk M."/>
            <person name="Odee D.W."/>
            <person name="Kenicer G."/>
            <person name="Young J.P.W."/>
            <person name="Reis V.M."/>
            <person name="Zilli J."/>
            <person name="James E.K."/>
        </authorList>
    </citation>
    <scope>NUCLEOTIDE SEQUENCE [LARGE SCALE GENOMIC DNA]</scope>
    <source>
        <strain evidence="2 3">JPY164</strain>
    </source>
</reference>
<feature type="chain" id="PRO_5046631481" evidence="1">
    <location>
        <begin position="35"/>
        <end position="166"/>
    </location>
</feature>
<organism evidence="2 3">
    <name type="scientific">Paraburkholderia guartelaensis</name>
    <dbReference type="NCBI Taxonomy" id="2546446"/>
    <lineage>
        <taxon>Bacteria</taxon>
        <taxon>Pseudomonadati</taxon>
        <taxon>Pseudomonadota</taxon>
        <taxon>Betaproteobacteria</taxon>
        <taxon>Burkholderiales</taxon>
        <taxon>Burkholderiaceae</taxon>
        <taxon>Paraburkholderia</taxon>
    </lineage>
</organism>
<evidence type="ECO:0000313" key="3">
    <source>
        <dbReference type="Proteomes" id="UP001390669"/>
    </source>
</evidence>
<feature type="signal peptide" evidence="1">
    <location>
        <begin position="1"/>
        <end position="34"/>
    </location>
</feature>
<protein>
    <submittedName>
        <fullName evidence="2">DUF2844 domain-containing protein</fullName>
    </submittedName>
</protein>
<gene>
    <name evidence="2" type="ORF">VSR33_08440</name>
</gene>
<comment type="caution">
    <text evidence="2">The sequence shown here is derived from an EMBL/GenBank/DDBJ whole genome shotgun (WGS) entry which is preliminary data.</text>
</comment>
<accession>A0ABU9S940</accession>
<name>A0ABU9S940_9BURK</name>
<sequence>MRVRPYQFRGKRALLIAALAGVASFAICQSSAQAALGGKIDSLQIEASALRGQLSSTASTSTSTYTTQVITLPTGTTVREYANAAGQVFAVSWSGPRPPDLSQLFGTYFSEYKAALQTPTHADLHRHVAVESAQMRYVGGGRMNNMRGTAWLPAAVPAGVTPEDLK</sequence>
<dbReference type="Proteomes" id="UP001390669">
    <property type="component" value="Unassembled WGS sequence"/>
</dbReference>
<evidence type="ECO:0000313" key="2">
    <source>
        <dbReference type="EMBL" id="MEM5447520.1"/>
    </source>
</evidence>
<dbReference type="Pfam" id="PF11005">
    <property type="entry name" value="DUF2844"/>
    <property type="match status" value="1"/>
</dbReference>
<dbReference type="InterPro" id="IPR021267">
    <property type="entry name" value="DUF2844"/>
</dbReference>